<dbReference type="GO" id="GO:0009898">
    <property type="term" value="C:cytoplasmic side of plasma membrane"/>
    <property type="evidence" value="ECO:0007669"/>
    <property type="project" value="TreeGrafter"/>
</dbReference>
<evidence type="ECO:0000313" key="2">
    <source>
        <dbReference type="EMBL" id="THW10242.1"/>
    </source>
</evidence>
<evidence type="ECO:0000313" key="3">
    <source>
        <dbReference type="Proteomes" id="UP000308014"/>
    </source>
</evidence>
<dbReference type="Proteomes" id="UP000308014">
    <property type="component" value="Unassembled WGS sequence"/>
</dbReference>
<sequence>MNDLVEFLRTHEEAFRRRDKANTTSSRNRLQSLYSDFRLQKTSNPDGYQANSRAWLRGLTAAARAGRLPPTTTTSERPSHVAFGSGEDLSRALNSTQWGRPLALGAVIQDALDKRDFVPLDDFLNSTKSVYAKTWIPSPWQLVTWGLKQVGVASLFGPSDKLSVGNFVVMANVEHQEAANAIIAKASQLDQSLTSRIFSRDLFESEFALVLDPTANTTDHPEFALSSTDFTILLRYLSRDKPYLSFTSTTIKLKHPSETTPQPITQHDTDIANLRTLISALETQVNALTSRITTLDITAREAVAAKRTIQAKSALRSKKLAETTLHTRSATLSQLEETYTAIQSAADQVAIVSAMSASTAVLKSLHAEVGGTEGVEEVVDRLREEMENVDEVGRVINEANTGGQVDEEDVDEEFAAMEKVEREKREQEEVEKTKQKLAELEKVEGVREDEEGEMRNGIQGTEQREVQMEGV</sequence>
<dbReference type="GO" id="GO:0032511">
    <property type="term" value="P:late endosome to vacuole transport via multivesicular body sorting pathway"/>
    <property type="evidence" value="ECO:0007669"/>
    <property type="project" value="TreeGrafter"/>
</dbReference>
<dbReference type="GO" id="GO:0005771">
    <property type="term" value="C:multivesicular body"/>
    <property type="evidence" value="ECO:0007669"/>
    <property type="project" value="TreeGrafter"/>
</dbReference>
<dbReference type="PANTHER" id="PTHR22761:SF18">
    <property type="entry name" value="SORTING PROTEIN SNF7 FAMILY PROTEIN, PUTATIVE (AFU_ORTHOLOGUE AFUA_2G16692)-RELATED"/>
    <property type="match status" value="1"/>
</dbReference>
<dbReference type="EMBL" id="QZAJ01000439">
    <property type="protein sequence ID" value="THW10242.1"/>
    <property type="molecule type" value="Genomic_DNA"/>
</dbReference>
<dbReference type="Gene3D" id="6.10.140.1230">
    <property type="match status" value="1"/>
</dbReference>
<evidence type="ECO:0000256" key="1">
    <source>
        <dbReference type="SAM" id="MobiDB-lite"/>
    </source>
</evidence>
<dbReference type="PANTHER" id="PTHR22761">
    <property type="entry name" value="CHARGED MULTIVESICULAR BODY PROTEIN"/>
    <property type="match status" value="1"/>
</dbReference>
<reference evidence="2 3" key="1">
    <citation type="submission" date="2018-10" db="EMBL/GenBank/DDBJ databases">
        <title>Fifty Aureobasidium pullulans genomes reveal a recombining polyextremotolerant generalist.</title>
        <authorList>
            <person name="Gostincar C."/>
            <person name="Turk M."/>
            <person name="Zajc J."/>
            <person name="Gunde-Cimerman N."/>
        </authorList>
    </citation>
    <scope>NUCLEOTIDE SEQUENCE [LARGE SCALE GENOMIC DNA]</scope>
    <source>
        <strain evidence="2 3">EXF-11318</strain>
    </source>
</reference>
<dbReference type="GO" id="GO:0000815">
    <property type="term" value="C:ESCRT III complex"/>
    <property type="evidence" value="ECO:0007669"/>
    <property type="project" value="TreeGrafter"/>
</dbReference>
<accession>A0A4S8VFA0</accession>
<organism evidence="2 3">
    <name type="scientific">Aureobasidium pullulans</name>
    <name type="common">Black yeast</name>
    <name type="synonym">Pullularia pullulans</name>
    <dbReference type="NCBI Taxonomy" id="5580"/>
    <lineage>
        <taxon>Eukaryota</taxon>
        <taxon>Fungi</taxon>
        <taxon>Dikarya</taxon>
        <taxon>Ascomycota</taxon>
        <taxon>Pezizomycotina</taxon>
        <taxon>Dothideomycetes</taxon>
        <taxon>Dothideomycetidae</taxon>
        <taxon>Dothideales</taxon>
        <taxon>Saccotheciaceae</taxon>
        <taxon>Aureobasidium</taxon>
    </lineage>
</organism>
<dbReference type="AlphaFoldDB" id="A0A4S8VFA0"/>
<dbReference type="GO" id="GO:0006900">
    <property type="term" value="P:vesicle budding from membrane"/>
    <property type="evidence" value="ECO:0007669"/>
    <property type="project" value="TreeGrafter"/>
</dbReference>
<comment type="caution">
    <text evidence="2">The sequence shown here is derived from an EMBL/GenBank/DDBJ whole genome shotgun (WGS) entry which is preliminary data.</text>
</comment>
<feature type="region of interest" description="Disordered" evidence="1">
    <location>
        <begin position="441"/>
        <end position="471"/>
    </location>
</feature>
<name>A0A4S8VFA0_AURPU</name>
<dbReference type="InterPro" id="IPR005024">
    <property type="entry name" value="Snf7_fam"/>
</dbReference>
<proteinExistence type="predicted"/>
<dbReference type="Pfam" id="PF03357">
    <property type="entry name" value="Snf7"/>
    <property type="match status" value="1"/>
</dbReference>
<evidence type="ECO:0008006" key="4">
    <source>
        <dbReference type="Google" id="ProtNLM"/>
    </source>
</evidence>
<gene>
    <name evidence="2" type="ORF">D6D24_08117</name>
</gene>
<feature type="compositionally biased region" description="Basic and acidic residues" evidence="1">
    <location>
        <begin position="462"/>
        <end position="471"/>
    </location>
</feature>
<protein>
    <recommendedName>
        <fullName evidence="4">Snf7-domain-containing protein</fullName>
    </recommendedName>
</protein>